<dbReference type="OrthoDB" id="7876709at2"/>
<comment type="caution">
    <text evidence="1">The sequence shown here is derived from an EMBL/GenBank/DDBJ whole genome shotgun (WGS) entry which is preliminary data.</text>
</comment>
<proteinExistence type="predicted"/>
<dbReference type="EMBL" id="VJWX01000570">
    <property type="protein sequence ID" value="TVT22877.1"/>
    <property type="molecule type" value="Genomic_DNA"/>
</dbReference>
<keyword evidence="2" id="KW-1185">Reference proteome</keyword>
<sequence length="123" mass="14051">MQNYSDFADLAHVYLEDSFVLDITENADSVSFSIEAVLTRQHPYYHTATPGEQYCYVDADLVIDGATEIRWIERINRAYTDASGETDLGNIDSMVYNNDHYEIAGDWGQVHIYTTHTPHLTLK</sequence>
<gene>
    <name evidence="1" type="ORF">FNH05_33290</name>
</gene>
<evidence type="ECO:0000313" key="1">
    <source>
        <dbReference type="EMBL" id="TVT22877.1"/>
    </source>
</evidence>
<reference evidence="1 2" key="2">
    <citation type="submission" date="2019-08" db="EMBL/GenBank/DDBJ databases">
        <title>Amycolatopsis acidicola sp. nov., isolated from peat swamp forest soil.</title>
        <authorList>
            <person name="Srisuk N."/>
        </authorList>
    </citation>
    <scope>NUCLEOTIDE SEQUENCE [LARGE SCALE GENOMIC DNA]</scope>
    <source>
        <strain evidence="1 2">TBRC 6029</strain>
    </source>
</reference>
<dbReference type="AlphaFoldDB" id="A0A558AF30"/>
<protein>
    <submittedName>
        <fullName evidence="1">Uncharacterized protein</fullName>
    </submittedName>
</protein>
<reference evidence="1 2" key="1">
    <citation type="submission" date="2019-07" db="EMBL/GenBank/DDBJ databases">
        <authorList>
            <person name="Duangmal K."/>
            <person name="Teo W.F.A."/>
        </authorList>
    </citation>
    <scope>NUCLEOTIDE SEQUENCE [LARGE SCALE GENOMIC DNA]</scope>
    <source>
        <strain evidence="1 2">TBRC 6029</strain>
    </source>
</reference>
<accession>A0A558AF30</accession>
<name>A0A558AF30_9PSEU</name>
<organism evidence="1 2">
    <name type="scientific">Amycolatopsis rhizosphaerae</name>
    <dbReference type="NCBI Taxonomy" id="2053003"/>
    <lineage>
        <taxon>Bacteria</taxon>
        <taxon>Bacillati</taxon>
        <taxon>Actinomycetota</taxon>
        <taxon>Actinomycetes</taxon>
        <taxon>Pseudonocardiales</taxon>
        <taxon>Pseudonocardiaceae</taxon>
        <taxon>Amycolatopsis</taxon>
    </lineage>
</organism>
<dbReference type="Proteomes" id="UP000320011">
    <property type="component" value="Unassembled WGS sequence"/>
</dbReference>
<evidence type="ECO:0000313" key="2">
    <source>
        <dbReference type="Proteomes" id="UP000320011"/>
    </source>
</evidence>